<keyword evidence="1" id="KW-0812">Transmembrane</keyword>
<reference evidence="2" key="1">
    <citation type="submission" date="2021-06" db="EMBL/GenBank/DDBJ databases">
        <authorList>
            <person name="Kallberg Y."/>
            <person name="Tangrot J."/>
            <person name="Rosling A."/>
        </authorList>
    </citation>
    <scope>NUCLEOTIDE SEQUENCE</scope>
    <source>
        <strain evidence="2">FL130A</strain>
    </source>
</reference>
<dbReference type="Proteomes" id="UP000789508">
    <property type="component" value="Unassembled WGS sequence"/>
</dbReference>
<gene>
    <name evidence="2" type="ORF">ALEPTO_LOCUS11254</name>
</gene>
<name>A0A9N9HMB2_9GLOM</name>
<keyword evidence="3" id="KW-1185">Reference proteome</keyword>
<comment type="caution">
    <text evidence="2">The sequence shown here is derived from an EMBL/GenBank/DDBJ whole genome shotgun (WGS) entry which is preliminary data.</text>
</comment>
<keyword evidence="1" id="KW-0472">Membrane</keyword>
<dbReference type="OrthoDB" id="2290461at2759"/>
<feature type="non-terminal residue" evidence="2">
    <location>
        <position position="1"/>
    </location>
</feature>
<accession>A0A9N9HMB2</accession>
<evidence type="ECO:0000256" key="1">
    <source>
        <dbReference type="SAM" id="Phobius"/>
    </source>
</evidence>
<dbReference type="EMBL" id="CAJVPS010017066">
    <property type="protein sequence ID" value="CAG8692304.1"/>
    <property type="molecule type" value="Genomic_DNA"/>
</dbReference>
<proteinExistence type="predicted"/>
<organism evidence="2 3">
    <name type="scientific">Ambispora leptoticha</name>
    <dbReference type="NCBI Taxonomy" id="144679"/>
    <lineage>
        <taxon>Eukaryota</taxon>
        <taxon>Fungi</taxon>
        <taxon>Fungi incertae sedis</taxon>
        <taxon>Mucoromycota</taxon>
        <taxon>Glomeromycotina</taxon>
        <taxon>Glomeromycetes</taxon>
        <taxon>Archaeosporales</taxon>
        <taxon>Ambisporaceae</taxon>
        <taxon>Ambispora</taxon>
    </lineage>
</organism>
<protein>
    <submittedName>
        <fullName evidence="2">3031_t:CDS:1</fullName>
    </submittedName>
</protein>
<feature type="non-terminal residue" evidence="2">
    <location>
        <position position="497"/>
    </location>
</feature>
<feature type="transmembrane region" description="Helical" evidence="1">
    <location>
        <begin position="265"/>
        <end position="284"/>
    </location>
</feature>
<dbReference type="AlphaFoldDB" id="A0A9N9HMB2"/>
<keyword evidence="1" id="KW-1133">Transmembrane helix</keyword>
<sequence>KKRKRQEQNMNNILEKQESAIEPEDIKDVVYKKLMDNMEEENARMDLNAIINLSNRIDKLENNDESHASLIVNKIVRLCEKGDGYSYVYYKKHYIKQTKSTTFTYWCNCHQELEKKAKKVLDNSKQCNTESRLDCYDCKGAIFVRIDLQNKLASVKLDHVYLHPQPQHIGITDEIKIYIKENLVYSAPELYKQIVLEKINGYELIMVDQAYYWWAHHAVTKYQRANNQFQSAKLLLNEKNYKIIFEIDDPVGPLRLYSSKLKHELYSILAVFDGTGFLISYLYISSDKNRDIRMILTKWFKTISNMNINNIKLLLSDKDFSQISSAQAIWKDVRVQLCKWHVKCAIEQKLSSTKKGNNANKAHNECPVIDPMWNDQYTDTVLCNKFVTSSQEIWTWWSLWALSASQDISIIHTTMIIESHWCILKRDYLYKFNQPRINLVCYILVEKLLPMQLQWYQLLLQERILPFWRVDFKNEWQKLAMRSIKTTNKYLTNNEHW</sequence>
<evidence type="ECO:0000313" key="2">
    <source>
        <dbReference type="EMBL" id="CAG8692304.1"/>
    </source>
</evidence>
<evidence type="ECO:0000313" key="3">
    <source>
        <dbReference type="Proteomes" id="UP000789508"/>
    </source>
</evidence>